<evidence type="ECO:0000256" key="4">
    <source>
        <dbReference type="ARBA" id="ARBA00023136"/>
    </source>
</evidence>
<dbReference type="PANTHER" id="PTHR33048">
    <property type="entry name" value="PTH11-LIKE INTEGRAL MEMBRANE PROTEIN (AFU_ORTHOLOGUE AFUA_5G11245)"/>
    <property type="match status" value="1"/>
</dbReference>
<keyword evidence="3 7" id="KW-1133">Transmembrane helix</keyword>
<evidence type="ECO:0000256" key="5">
    <source>
        <dbReference type="ARBA" id="ARBA00038359"/>
    </source>
</evidence>
<protein>
    <recommendedName>
        <fullName evidence="8">Rhodopsin domain-containing protein</fullName>
    </recommendedName>
</protein>
<feature type="transmembrane region" description="Helical" evidence="7">
    <location>
        <begin position="12"/>
        <end position="31"/>
    </location>
</feature>
<feature type="transmembrane region" description="Helical" evidence="7">
    <location>
        <begin position="93"/>
        <end position="112"/>
    </location>
</feature>
<comment type="subcellular location">
    <subcellularLocation>
        <location evidence="1">Membrane</location>
        <topology evidence="1">Multi-pass membrane protein</topology>
    </subcellularLocation>
</comment>
<evidence type="ECO:0000313" key="10">
    <source>
        <dbReference type="Proteomes" id="UP000758155"/>
    </source>
</evidence>
<evidence type="ECO:0000256" key="6">
    <source>
        <dbReference type="SAM" id="MobiDB-lite"/>
    </source>
</evidence>
<dbReference type="Pfam" id="PF20684">
    <property type="entry name" value="Fung_rhodopsin"/>
    <property type="match status" value="1"/>
</dbReference>
<feature type="transmembrane region" description="Helical" evidence="7">
    <location>
        <begin position="124"/>
        <end position="147"/>
    </location>
</feature>
<dbReference type="AlphaFoldDB" id="A0A9P4X2J7"/>
<feature type="transmembrane region" description="Helical" evidence="7">
    <location>
        <begin position="203"/>
        <end position="223"/>
    </location>
</feature>
<feature type="compositionally biased region" description="Polar residues" evidence="6">
    <location>
        <begin position="296"/>
        <end position="362"/>
    </location>
</feature>
<keyword evidence="4 7" id="KW-0472">Membrane</keyword>
<keyword evidence="2 7" id="KW-0812">Transmembrane</keyword>
<dbReference type="Proteomes" id="UP000758155">
    <property type="component" value="Unassembled WGS sequence"/>
</dbReference>
<evidence type="ECO:0000256" key="3">
    <source>
        <dbReference type="ARBA" id="ARBA00022989"/>
    </source>
</evidence>
<evidence type="ECO:0000256" key="2">
    <source>
        <dbReference type="ARBA" id="ARBA00022692"/>
    </source>
</evidence>
<evidence type="ECO:0000313" key="9">
    <source>
        <dbReference type="EMBL" id="KAF3048114.1"/>
    </source>
</evidence>
<comment type="caution">
    <text evidence="9">The sequence shown here is derived from an EMBL/GenBank/DDBJ whole genome shotgun (WGS) entry which is preliminary data.</text>
</comment>
<feature type="domain" description="Rhodopsin" evidence="8">
    <location>
        <begin position="29"/>
        <end position="266"/>
    </location>
</feature>
<feature type="region of interest" description="Disordered" evidence="6">
    <location>
        <begin position="415"/>
        <end position="484"/>
    </location>
</feature>
<gene>
    <name evidence="9" type="ORF">E8E12_010485</name>
</gene>
<dbReference type="EMBL" id="SWKV01000001">
    <property type="protein sequence ID" value="KAF3048114.1"/>
    <property type="molecule type" value="Genomic_DNA"/>
</dbReference>
<evidence type="ECO:0000256" key="7">
    <source>
        <dbReference type="SAM" id="Phobius"/>
    </source>
</evidence>
<name>A0A9P4X2J7_9PLEO</name>
<organism evidence="9 10">
    <name type="scientific">Didymella heteroderae</name>
    <dbReference type="NCBI Taxonomy" id="1769908"/>
    <lineage>
        <taxon>Eukaryota</taxon>
        <taxon>Fungi</taxon>
        <taxon>Dikarya</taxon>
        <taxon>Ascomycota</taxon>
        <taxon>Pezizomycotina</taxon>
        <taxon>Dothideomycetes</taxon>
        <taxon>Pleosporomycetidae</taxon>
        <taxon>Pleosporales</taxon>
        <taxon>Pleosporineae</taxon>
        <taxon>Didymellaceae</taxon>
        <taxon>Didymella</taxon>
    </lineage>
</organism>
<proteinExistence type="inferred from homology"/>
<dbReference type="PANTHER" id="PTHR33048:SF47">
    <property type="entry name" value="INTEGRAL MEMBRANE PROTEIN-RELATED"/>
    <property type="match status" value="1"/>
</dbReference>
<dbReference type="GO" id="GO:0016020">
    <property type="term" value="C:membrane"/>
    <property type="evidence" value="ECO:0007669"/>
    <property type="project" value="UniProtKB-SubCell"/>
</dbReference>
<feature type="compositionally biased region" description="Basic and acidic residues" evidence="6">
    <location>
        <begin position="472"/>
        <end position="484"/>
    </location>
</feature>
<dbReference type="OrthoDB" id="444631at2759"/>
<feature type="region of interest" description="Disordered" evidence="6">
    <location>
        <begin position="290"/>
        <end position="362"/>
    </location>
</feature>
<keyword evidence="10" id="KW-1185">Reference proteome</keyword>
<comment type="similarity">
    <text evidence="5">Belongs to the SAT4 family.</text>
</comment>
<evidence type="ECO:0000256" key="1">
    <source>
        <dbReference type="ARBA" id="ARBA00004141"/>
    </source>
</evidence>
<sequence length="484" mass="52742">MLDNASPAGIRVNTVVLAFTLVAGTVVFLRLFTRLVLTKGAGFEDVCIAFAMVLSIALAVVTSEQVMHGLGKHIIDLSDDDVMIALKMFWASLWIYNLALTATKVAILVQYIRIFPIRHFRCACYAVLCMVIACGAWGIFGNVFICYPIGFLWDKSIKDGRCMNDNIVWFSTAGLNIFQDVVILFMPIRVIRSLAITRSQKKGLITMFALGASVIVISTVRLYSLDNLSNSNDQTFDNSDQATLSGVEVNVGIICACLPAMRPLFAIMLPKYFDPASAYTTVPANDMERPKEIRTASVSTRIDTPTQSVRPSYSRAGSSPSQASLDNRPRTSGQNSQRTQSRSASVVQSRNGSVAHSRNGSNLSVAIPRSSFSVGPFQGSALNPLRMSPVTPHAPPISLRLGRLPEDNDDNPILAPGAYSRRPSEASINLTRLPTSRRPPRTPVSTKPLPLTPFPVGSGDWTQRLTAIPRPEVPKAETKPNEDA</sequence>
<dbReference type="InterPro" id="IPR052337">
    <property type="entry name" value="SAT4-like"/>
</dbReference>
<feature type="transmembrane region" description="Helical" evidence="7">
    <location>
        <begin position="43"/>
        <end position="61"/>
    </location>
</feature>
<feature type="transmembrane region" description="Helical" evidence="7">
    <location>
        <begin position="167"/>
        <end position="191"/>
    </location>
</feature>
<reference evidence="9" key="1">
    <citation type="submission" date="2019-04" db="EMBL/GenBank/DDBJ databases">
        <title>Sequencing of skin fungus with MAO and IRED activity.</title>
        <authorList>
            <person name="Marsaioli A.J."/>
            <person name="Bonatto J.M.C."/>
            <person name="Reis Junior O."/>
        </authorList>
    </citation>
    <scope>NUCLEOTIDE SEQUENCE</scope>
    <source>
        <strain evidence="9">28M1</strain>
    </source>
</reference>
<evidence type="ECO:0000259" key="8">
    <source>
        <dbReference type="Pfam" id="PF20684"/>
    </source>
</evidence>
<accession>A0A9P4X2J7</accession>
<dbReference type="InterPro" id="IPR049326">
    <property type="entry name" value="Rhodopsin_dom_fungi"/>
</dbReference>